<proteinExistence type="predicted"/>
<evidence type="ECO:0000313" key="1">
    <source>
        <dbReference type="EMBL" id="KAF6845264.1"/>
    </source>
</evidence>
<name>A0A8H6U937_9PEZI</name>
<accession>A0A8H6U937</accession>
<protein>
    <submittedName>
        <fullName evidence="1">Uncharacterized protein</fullName>
    </submittedName>
</protein>
<reference evidence="1" key="1">
    <citation type="journal article" date="2020" name="Phytopathology">
        <title>Genome Sequence Resources of Colletotrichum truncatum, C. plurivorum, C. musicola, and C. sojae: Four Species Pathogenic to Soybean (Glycine max).</title>
        <authorList>
            <person name="Rogerio F."/>
            <person name="Boufleur T.R."/>
            <person name="Ciampi-Guillardi M."/>
            <person name="Sukno S.A."/>
            <person name="Thon M.R."/>
            <person name="Massola Junior N.S."/>
            <person name="Baroncelli R."/>
        </authorList>
    </citation>
    <scope>NUCLEOTIDE SEQUENCE</scope>
    <source>
        <strain evidence="1">LFN0074</strain>
    </source>
</reference>
<dbReference type="AlphaFoldDB" id="A0A8H6U937"/>
<gene>
    <name evidence="1" type="ORF">CMUS01_00209</name>
</gene>
<dbReference type="EMBL" id="WIGM01000003">
    <property type="protein sequence ID" value="KAF6845264.1"/>
    <property type="molecule type" value="Genomic_DNA"/>
</dbReference>
<dbReference type="Proteomes" id="UP000639643">
    <property type="component" value="Unassembled WGS sequence"/>
</dbReference>
<organism evidence="1 2">
    <name type="scientific">Colletotrichum musicola</name>
    <dbReference type="NCBI Taxonomy" id="2175873"/>
    <lineage>
        <taxon>Eukaryota</taxon>
        <taxon>Fungi</taxon>
        <taxon>Dikarya</taxon>
        <taxon>Ascomycota</taxon>
        <taxon>Pezizomycotina</taxon>
        <taxon>Sordariomycetes</taxon>
        <taxon>Hypocreomycetidae</taxon>
        <taxon>Glomerellales</taxon>
        <taxon>Glomerellaceae</taxon>
        <taxon>Colletotrichum</taxon>
        <taxon>Colletotrichum orchidearum species complex</taxon>
    </lineage>
</organism>
<evidence type="ECO:0000313" key="2">
    <source>
        <dbReference type="Proteomes" id="UP000639643"/>
    </source>
</evidence>
<comment type="caution">
    <text evidence="1">The sequence shown here is derived from an EMBL/GenBank/DDBJ whole genome shotgun (WGS) entry which is preliminary data.</text>
</comment>
<sequence length="111" mass="12084">MGMTNPVAYAAPDTLPAGRGRVHCTAFDACPIQHLVPAPYGCLIGEQLCCGPSKTVLLRRNHGQKCHHHHESLYRDKSRLAHTIVACGVPNQHFANPAAAAAHGLWWEKTQ</sequence>
<keyword evidence="2" id="KW-1185">Reference proteome</keyword>